<dbReference type="InterPro" id="IPR035490">
    <property type="entry name" value="GlmS/FrlB_SIS"/>
</dbReference>
<feature type="initiator methionine" description="Removed" evidence="9">
    <location>
        <position position="1"/>
    </location>
</feature>
<dbReference type="GO" id="GO:0097367">
    <property type="term" value="F:carbohydrate derivative binding"/>
    <property type="evidence" value="ECO:0007669"/>
    <property type="project" value="InterPro"/>
</dbReference>
<feature type="active site" description="Nucleophile; for GATase activity" evidence="9">
    <location>
        <position position="2"/>
    </location>
</feature>
<evidence type="ECO:0000256" key="7">
    <source>
        <dbReference type="ARBA" id="ARBA00022737"/>
    </source>
</evidence>
<dbReference type="Pfam" id="PF13522">
    <property type="entry name" value="GATase_6"/>
    <property type="match status" value="1"/>
</dbReference>
<evidence type="ECO:0000256" key="1">
    <source>
        <dbReference type="ARBA" id="ARBA00001031"/>
    </source>
</evidence>
<dbReference type="HAMAP" id="MF_00164">
    <property type="entry name" value="GlmS"/>
    <property type="match status" value="1"/>
</dbReference>
<dbReference type="EC" id="2.6.1.16" evidence="2 9"/>
<dbReference type="GO" id="GO:0005975">
    <property type="term" value="P:carbohydrate metabolic process"/>
    <property type="evidence" value="ECO:0007669"/>
    <property type="project" value="UniProtKB-UniRule"/>
</dbReference>
<comment type="subcellular location">
    <subcellularLocation>
        <location evidence="9">Cytoplasm</location>
    </subcellularLocation>
</comment>
<evidence type="ECO:0000256" key="8">
    <source>
        <dbReference type="ARBA" id="ARBA00022962"/>
    </source>
</evidence>
<dbReference type="SUPFAM" id="SSF56235">
    <property type="entry name" value="N-terminal nucleophile aminohydrolases (Ntn hydrolases)"/>
    <property type="match status" value="1"/>
</dbReference>
<dbReference type="InterPro" id="IPR047084">
    <property type="entry name" value="GFAT_N"/>
</dbReference>
<gene>
    <name evidence="9" type="primary">glmS</name>
    <name evidence="12" type="ORF">BleG1_0149</name>
</gene>
<comment type="subunit">
    <text evidence="9">Homodimer.</text>
</comment>
<dbReference type="GO" id="GO:0004360">
    <property type="term" value="F:glutamine-fructose-6-phosphate transaminase (isomerizing) activity"/>
    <property type="evidence" value="ECO:0007669"/>
    <property type="project" value="UniProtKB-UniRule"/>
</dbReference>
<evidence type="ECO:0000256" key="4">
    <source>
        <dbReference type="ARBA" id="ARBA00022490"/>
    </source>
</evidence>
<dbReference type="Proteomes" id="UP000027142">
    <property type="component" value="Chromosome"/>
</dbReference>
<evidence type="ECO:0000256" key="3">
    <source>
        <dbReference type="ARBA" id="ARBA00016090"/>
    </source>
</evidence>
<dbReference type="GO" id="GO:0006487">
    <property type="term" value="P:protein N-linked glycosylation"/>
    <property type="evidence" value="ECO:0007669"/>
    <property type="project" value="TreeGrafter"/>
</dbReference>
<dbReference type="InterPro" id="IPR035466">
    <property type="entry name" value="GlmS/AgaS_SIS"/>
</dbReference>
<dbReference type="InterPro" id="IPR029055">
    <property type="entry name" value="Ntn_hydrolases_N"/>
</dbReference>
<dbReference type="NCBIfam" id="NF001484">
    <property type="entry name" value="PRK00331.1"/>
    <property type="match status" value="1"/>
</dbReference>
<keyword evidence="4 9" id="KW-0963">Cytoplasm</keyword>
<dbReference type="KEGG" id="ble:BleG1_0149"/>
<dbReference type="InterPro" id="IPR005855">
    <property type="entry name" value="GFAT"/>
</dbReference>
<reference evidence="12 13" key="1">
    <citation type="journal article" date="2014" name="Gene">
        <title>A comparative genomic analysis of the alkalitolerant soil bacterium Bacillus lehensis G1.</title>
        <authorList>
            <person name="Noor Y.M."/>
            <person name="Samsulrizal N.H."/>
            <person name="Jema'on N.A."/>
            <person name="Low K.O."/>
            <person name="Ramli A.N."/>
            <person name="Alias N.I."/>
            <person name="Damis S.I."/>
            <person name="Fuzi S.F."/>
            <person name="Isa M.N."/>
            <person name="Murad A.M."/>
            <person name="Raih M.F."/>
            <person name="Bakar F.D."/>
            <person name="Najimudin N."/>
            <person name="Mahadi N.M."/>
            <person name="Illias R.M."/>
        </authorList>
    </citation>
    <scope>NUCLEOTIDE SEQUENCE [LARGE SCALE GENOMIC DNA]</scope>
    <source>
        <strain evidence="12 13">G1</strain>
    </source>
</reference>
<dbReference type="HOGENOM" id="CLU_012520_7_1_9"/>
<dbReference type="InterPro" id="IPR001347">
    <property type="entry name" value="SIS_dom"/>
</dbReference>
<dbReference type="FunFam" id="3.40.50.10490:FF:000022">
    <property type="entry name" value="Glutamine--fructose-6-phosphate aminotransferase [isomerizing]"/>
    <property type="match status" value="1"/>
</dbReference>
<comment type="catalytic activity">
    <reaction evidence="1 9">
        <text>D-fructose 6-phosphate + L-glutamine = D-glucosamine 6-phosphate + L-glutamate</text>
        <dbReference type="Rhea" id="RHEA:13237"/>
        <dbReference type="ChEBI" id="CHEBI:29985"/>
        <dbReference type="ChEBI" id="CHEBI:58359"/>
        <dbReference type="ChEBI" id="CHEBI:58725"/>
        <dbReference type="ChEBI" id="CHEBI:61527"/>
        <dbReference type="EC" id="2.6.1.16"/>
    </reaction>
</comment>
<dbReference type="InterPro" id="IPR046348">
    <property type="entry name" value="SIS_dom_sf"/>
</dbReference>
<dbReference type="PATRIC" id="fig|1246626.3.peg.132"/>
<feature type="domain" description="SIS" evidence="11">
    <location>
        <begin position="452"/>
        <end position="590"/>
    </location>
</feature>
<dbReference type="PROSITE" id="PS51278">
    <property type="entry name" value="GATASE_TYPE_2"/>
    <property type="match status" value="1"/>
</dbReference>
<dbReference type="SUPFAM" id="SSF53697">
    <property type="entry name" value="SIS domain"/>
    <property type="match status" value="1"/>
</dbReference>
<evidence type="ECO:0000313" key="13">
    <source>
        <dbReference type="Proteomes" id="UP000027142"/>
    </source>
</evidence>
<evidence type="ECO:0000256" key="6">
    <source>
        <dbReference type="ARBA" id="ARBA00022679"/>
    </source>
</evidence>
<dbReference type="FunFam" id="3.60.20.10:FF:000006">
    <property type="entry name" value="Glutamine--fructose-6-phosphate aminotransferase [isomerizing]"/>
    <property type="match status" value="1"/>
</dbReference>
<keyword evidence="7" id="KW-0677">Repeat</keyword>
<dbReference type="PANTHER" id="PTHR10937">
    <property type="entry name" value="GLUCOSAMINE--FRUCTOSE-6-PHOSPHATE AMINOTRANSFERASE, ISOMERIZING"/>
    <property type="match status" value="1"/>
</dbReference>
<dbReference type="RefSeq" id="WP_038475982.1">
    <property type="nucleotide sequence ID" value="NZ_CP003923.1"/>
</dbReference>
<evidence type="ECO:0000256" key="5">
    <source>
        <dbReference type="ARBA" id="ARBA00022576"/>
    </source>
</evidence>
<keyword evidence="13" id="KW-1185">Reference proteome</keyword>
<feature type="domain" description="SIS" evidence="11">
    <location>
        <begin position="283"/>
        <end position="427"/>
    </location>
</feature>
<keyword evidence="5 9" id="KW-0032">Aminotransferase</keyword>
<dbReference type="Gene3D" id="3.40.50.10490">
    <property type="entry name" value="Glucose-6-phosphate isomerase like protein, domain 1"/>
    <property type="match status" value="2"/>
</dbReference>
<dbReference type="PANTHER" id="PTHR10937:SF0">
    <property type="entry name" value="GLUTAMINE--FRUCTOSE-6-PHOSPHATE TRANSAMINASE (ISOMERIZING)"/>
    <property type="match status" value="1"/>
</dbReference>
<dbReference type="OrthoDB" id="106547at2"/>
<feature type="active site" description="For Fru-6P isomerization activity" evidence="9">
    <location>
        <position position="595"/>
    </location>
</feature>
<dbReference type="InterPro" id="IPR017932">
    <property type="entry name" value="GATase_2_dom"/>
</dbReference>
<keyword evidence="8" id="KW-0315">Glutamine amidotransferase</keyword>
<evidence type="ECO:0000259" key="11">
    <source>
        <dbReference type="PROSITE" id="PS51464"/>
    </source>
</evidence>
<proteinExistence type="inferred from homology"/>
<dbReference type="STRING" id="1246626.BleG1_0149"/>
<dbReference type="GO" id="GO:0006047">
    <property type="term" value="P:UDP-N-acetylglucosamine metabolic process"/>
    <property type="evidence" value="ECO:0007669"/>
    <property type="project" value="TreeGrafter"/>
</dbReference>
<dbReference type="Pfam" id="PF01380">
    <property type="entry name" value="SIS"/>
    <property type="match status" value="2"/>
</dbReference>
<sequence length="600" mass="65616">MCGIVGYIGNEDAKEILLNGLEKLEYRGYDSAGIAVRTEDGMHVFKEKGRIATLRDAVDMDVETTVGIGHTRWATHGVPSQLNAHPHQSSTERFTLVHNGVIENYQQMKREYLQDVQLQSDTDTEVIVQFIEQLSKDGLTTEAAVSKALSMMKGSYAIALLDKEEPETIFVGKNKSPLLIGVGDGVNVIASDAMAMLNVTDQFVEIMDEELVLVKRDSIEIKTLSGEVQSRKPYTAELDASDIEKGTYDHFMLKEIDEQPIVIRNIIQKYQHEDGSTRLDADIRAAMQQADRIYVIAAGTSYHAGLVGKQLLEQVANKPTEVHIASEFLYNMPLLSQNPLFVFISQSGETADSRGVLVDVKKKGHRTLTITNVPGSTLSREADFTLHTFAGPEIAVASTKAYTAQMAVLTLLAVDTAYAAGRTLDFDPIQELGIAANAMEALCNQKDEFEKIARDYLSVTRNAFFIGRASDYYVALEGALKLKEISYIQAEGFAGGELKHGTIALIEDGTPVIALATNEHVNLSIRGNVQEVVSRGAAAVIISMEGLDQEGDAVVLPRVHESIAPLVSVIPTQLIAYYAALHRGCDVDKPRNLAKSVTVE</sequence>
<evidence type="ECO:0000313" key="12">
    <source>
        <dbReference type="EMBL" id="AIC92757.1"/>
    </source>
</evidence>
<dbReference type="Gene3D" id="3.60.20.10">
    <property type="entry name" value="Glutamine Phosphoribosylpyrophosphate, subunit 1, domain 1"/>
    <property type="match status" value="1"/>
</dbReference>
<dbReference type="CDD" id="cd05008">
    <property type="entry name" value="SIS_GlmS_GlmD_1"/>
    <property type="match status" value="1"/>
</dbReference>
<dbReference type="NCBIfam" id="TIGR01135">
    <property type="entry name" value="glmS"/>
    <property type="match status" value="1"/>
</dbReference>
<evidence type="ECO:0000256" key="9">
    <source>
        <dbReference type="HAMAP-Rule" id="MF_00164"/>
    </source>
</evidence>
<protein>
    <recommendedName>
        <fullName evidence="3 9">Glutamine--fructose-6-phosphate aminotransferase [isomerizing]</fullName>
        <ecNumber evidence="2 9">2.6.1.16</ecNumber>
    </recommendedName>
    <alternativeName>
        <fullName evidence="9">D-fructose-6-phosphate amidotransferase</fullName>
    </alternativeName>
    <alternativeName>
        <fullName evidence="9">GFAT</fullName>
    </alternativeName>
    <alternativeName>
        <fullName evidence="9">Glucosamine-6-phosphate synthase</fullName>
    </alternativeName>
    <alternativeName>
        <fullName evidence="9">Hexosephosphate aminotransferase</fullName>
    </alternativeName>
    <alternativeName>
        <fullName evidence="9">L-glutamine--D-fructose-6-phosphate amidotransferase</fullName>
    </alternativeName>
</protein>
<evidence type="ECO:0000256" key="2">
    <source>
        <dbReference type="ARBA" id="ARBA00012916"/>
    </source>
</evidence>
<dbReference type="eggNOG" id="COG0449">
    <property type="taxonomic scope" value="Bacteria"/>
</dbReference>
<name>A0A060LRG2_9BACI</name>
<dbReference type="CDD" id="cd00714">
    <property type="entry name" value="GFAT"/>
    <property type="match status" value="1"/>
</dbReference>
<dbReference type="AlphaFoldDB" id="A0A060LRG2"/>
<evidence type="ECO:0000259" key="10">
    <source>
        <dbReference type="PROSITE" id="PS51278"/>
    </source>
</evidence>
<feature type="domain" description="Glutamine amidotransferase type-2" evidence="10">
    <location>
        <begin position="2"/>
        <end position="217"/>
    </location>
</feature>
<accession>A0A060LRG2</accession>
<dbReference type="GO" id="GO:0005829">
    <property type="term" value="C:cytosol"/>
    <property type="evidence" value="ECO:0007669"/>
    <property type="project" value="TreeGrafter"/>
</dbReference>
<organism evidence="12 13">
    <name type="scientific">Shouchella lehensis G1</name>
    <dbReference type="NCBI Taxonomy" id="1246626"/>
    <lineage>
        <taxon>Bacteria</taxon>
        <taxon>Bacillati</taxon>
        <taxon>Bacillota</taxon>
        <taxon>Bacilli</taxon>
        <taxon>Bacillales</taxon>
        <taxon>Bacillaceae</taxon>
        <taxon>Shouchella</taxon>
    </lineage>
</organism>
<dbReference type="PROSITE" id="PS51464">
    <property type="entry name" value="SIS"/>
    <property type="match status" value="2"/>
</dbReference>
<dbReference type="EMBL" id="CP003923">
    <property type="protein sequence ID" value="AIC92757.1"/>
    <property type="molecule type" value="Genomic_DNA"/>
</dbReference>
<comment type="function">
    <text evidence="9">Catalyzes the first step in hexosamine metabolism, converting fructose-6P into glucosamine-6P using glutamine as a nitrogen source.</text>
</comment>
<dbReference type="CDD" id="cd05009">
    <property type="entry name" value="SIS_GlmS_GlmD_2"/>
    <property type="match status" value="1"/>
</dbReference>
<keyword evidence="6 9" id="KW-0808">Transferase</keyword>
<dbReference type="GO" id="GO:0006002">
    <property type="term" value="P:fructose 6-phosphate metabolic process"/>
    <property type="evidence" value="ECO:0007669"/>
    <property type="project" value="TreeGrafter"/>
</dbReference>